<reference evidence="5 6" key="1">
    <citation type="submission" date="2018-08" db="EMBL/GenBank/DDBJ databases">
        <title>Genomic Encyclopedia of Archaeal and Bacterial Type Strains, Phase II (KMG-II): from individual species to whole genera.</title>
        <authorList>
            <person name="Goeker M."/>
        </authorList>
    </citation>
    <scope>NUCLEOTIDE SEQUENCE [LARGE SCALE GENOMIC DNA]</scope>
    <source>
        <strain evidence="5 6">DSM 45791</strain>
    </source>
</reference>
<dbReference type="InterPro" id="IPR036736">
    <property type="entry name" value="ACP-like_sf"/>
</dbReference>
<dbReference type="InterPro" id="IPR057326">
    <property type="entry name" value="KR_dom"/>
</dbReference>
<dbReference type="Gene3D" id="3.40.50.720">
    <property type="entry name" value="NAD(P)-binding Rossmann-like Domain"/>
    <property type="match status" value="1"/>
</dbReference>
<sequence>MAAHTSGSGFSRNLVLGVSPFTLPDARLVSAVDRAGGVGFLDLGVGDRRSREALDLLLSWAGGPFGVRVTGACALRPSDLPHAHVHTVLLGQDADWSIADLVEHHRVLVEVSSRAEALRAVDGGAHGIVARGHEAGGPVGELSSFVLLQQLVDAVDVPIWVCGGIGVHTAAAAVVGGAAGVVLDTQLALLSESDVDNEIAVAIRPMDGSETSVVDGQRLLVRRGAGQGRIPVGQDGFLAARYATEYGRVERLVRAVKESVVTALEQPPAAPSLIAQGPMTRVSDRARFAASVAEHGGLPFVALALANKEQTRALLRETRDLLGDRPWGAGILGFAAEDVRTAQLEVIQELRPRYAIIAGGRPAQAAALEELGIETFLHVPSPGLLRQFLDAGARRFIFEGSECGGHVGPRSSFPLWEAQIGVLLDFLRANPSAEMDILFAGGIHDERSAAMVSAMAAPLRASACNVGVLMGTAYLFTEESVRDGAVRPLFQRQVIAAEGTALLETAPGHATRCVTSPFAEDFLALRNDLRSSGRPDREVWEELEQLNIGRLRIASKGVERSGAELLDVAEDRQLAEGMFMAGQVAVLRDAVTTIADLHESVREGALRYHADRAEALGVVGTVESEPEPEPLDVAIIGMACMFPKAPDLPTFWANVLAGIDAVTEVPAERWDAGVYYSETGAVDRTPSKWGGFLPEIPFDPLRYGIPPASLASIEPVQLLALEAAYRSLAHAGYGDRDFDRSKTSVVFGAESGSDMASATTLRTVLPSYLGTLPEELDSQLPRLTEDTFPGVLANVIAGRIANRLDLGGANFTVDAACASSMAAVDVACKELVTGTSDMVLCGAADLHNGINDYLMFSSVGALSPSGRCKTFDSSADGTTLGEGVACLVLKRLADAERDGDKVYAVIKGIGSASDGKSLGLTAPRPEGQRSAVERAYRNAGVSPAQVGLVEAHGTGTVVGDRTELGSLAKVFIEHGAAAGSCAIGSVKSQIGHTKCAAGLAGLIKTALALHNGVKPPTLHVSQPNAAWEIEGNPFALHAEPVPWAVPAAERIAAVSAFGFGGTNFHLVLSAYDKAPVPRHSSDEWVAELFTFRGEDHAAAVRSVDWLLDLVAKNEAAGRPWRLRDLALTASRRAEQRSLPTQIAVVAASLDELPELLRDAAAGRHDPQRGVFVQQEGGKVAFLFPGQGSQRPGMLAELFVAFPEIQHLLHLGRDWADAIFPPAAFSPDAAAASKARITDTRAAQPALGIAGLAVNQLLGRLGVTPDLLAGHSYGELVALSAAGSFGPATLLALSRARAESILGATGTDPGSMAAISGTADDVAAVLTEDLVLANHNAPRQTVISGPTDQVRRAVETLRAAGVSGKQIQVSCAFHSPLVAGASDAFGDFLSTQDVRQPELPVWSNRTAAPYAGDVRTELAAQIGAAVRFVDQIESMYEAGARVFVEVGPGRVLTRLVDAILGDRPHVRVTTDGGVRGFLSAAAHLAVSGAPVRTSWLFHGRDAVDVSTSTPPRRPGWTIDGQLVRTADGQYLTGGLTPARRVELSMGQPSAGQDALISEYLRTSREMIAAQRDVLLSYFGGAANAPARIVEHIAPPPVVEIPVAVPVPEPEPVVVADVLTTVLDVISQQTGYPTDMIDPTLDLEADLSIDSIKRTEIAGTLVGRLGSVSADVEELTKARTAQQIADLFTAPIDAGKDAFPALDEGKASFPASGRAPQRFELVPTDVGAARLLEPTVLAGREFRIIGGQPELVAEVTAALSEHHASVTGNADNLLYLGALSPGDDPVLPGAFTEFKAALAGNPRWVVAVSPVAERADDRVVGLRGFFRTISREYPETTAKLIEVEATDAAKGLLTELLADDRHPVVVRGDGARMTIDMRAVDLGSLGTTGAGPAGDGTAEAQAIGLNRDSVVLLVGGARGITAQFAAKLAMTSGCHIELIGRTQLPAEPEDPATASATDKAALRQALIAQGLRSPAEIEARTAQILAAREVRSTLDELRALGSTVGYHSTDVRDQEALHRIVKEIYTDRGRIDGVCYAAGVIEDKLIADKDADSFRRVFDTKVDGARALLSAIEELPTPPRFVTLFGSIAAALGNRGQIDYSAANDALQTLGALWATRTGNRALTVHWGPWAPDARHGGMVTPELQQEYGRRGIELIDPEEGVMALLRELAFGRDDVRAVVYTASGW</sequence>
<dbReference type="EMBL" id="QUNO01000001">
    <property type="protein sequence ID" value="REH55259.1"/>
    <property type="molecule type" value="Genomic_DNA"/>
</dbReference>
<dbReference type="SMART" id="SM00822">
    <property type="entry name" value="PKS_KR"/>
    <property type="match status" value="1"/>
</dbReference>
<dbReference type="SMART" id="SM00827">
    <property type="entry name" value="PKS_AT"/>
    <property type="match status" value="1"/>
</dbReference>
<dbReference type="Gene3D" id="3.40.47.10">
    <property type="match status" value="1"/>
</dbReference>
<dbReference type="Gene3D" id="1.10.1200.10">
    <property type="entry name" value="ACP-like"/>
    <property type="match status" value="1"/>
</dbReference>
<dbReference type="Pfam" id="PF03060">
    <property type="entry name" value="NMO"/>
    <property type="match status" value="2"/>
</dbReference>
<dbReference type="InterPro" id="IPR014031">
    <property type="entry name" value="Ketoacyl_synth_C"/>
</dbReference>
<dbReference type="InterPro" id="IPR020841">
    <property type="entry name" value="PKS_Beta-ketoAc_synthase_dom"/>
</dbReference>
<accession>A0A3E0I9F0</accession>
<evidence type="ECO:0000256" key="2">
    <source>
        <dbReference type="ARBA" id="ARBA00022553"/>
    </source>
</evidence>
<evidence type="ECO:0000259" key="4">
    <source>
        <dbReference type="PROSITE" id="PS52004"/>
    </source>
</evidence>
<dbReference type="PANTHER" id="PTHR43074:SF1">
    <property type="entry name" value="BETA-KETOACYL SYNTHASE FAMILY PROTEIN-RELATED"/>
    <property type="match status" value="1"/>
</dbReference>
<keyword evidence="3 5" id="KW-0808">Transferase</keyword>
<dbReference type="InterPro" id="IPR013785">
    <property type="entry name" value="Aldolase_TIM"/>
</dbReference>
<dbReference type="PROSITE" id="PS52004">
    <property type="entry name" value="KS3_2"/>
    <property type="match status" value="1"/>
</dbReference>
<dbReference type="InterPro" id="IPR001227">
    <property type="entry name" value="Ac_transferase_dom_sf"/>
</dbReference>
<keyword evidence="1" id="KW-0596">Phosphopantetheine</keyword>
<keyword evidence="6" id="KW-1185">Reference proteome</keyword>
<dbReference type="InterPro" id="IPR009081">
    <property type="entry name" value="PP-bd_ACP"/>
</dbReference>
<dbReference type="GO" id="GO:0016746">
    <property type="term" value="F:acyltransferase activity"/>
    <property type="evidence" value="ECO:0007669"/>
    <property type="project" value="InterPro"/>
</dbReference>
<gene>
    <name evidence="5" type="ORF">BCF44_101276</name>
</gene>
<dbReference type="Gene3D" id="3.20.20.70">
    <property type="entry name" value="Aldolase class I"/>
    <property type="match status" value="2"/>
</dbReference>
<dbReference type="InterPro" id="IPR016036">
    <property type="entry name" value="Malonyl_transacylase_ACP-bd"/>
</dbReference>
<dbReference type="PANTHER" id="PTHR43074">
    <property type="entry name" value="OMEGA-3 POLYUNSATURATED FATTY ACID SYNTHASE PFAB-RELATED"/>
    <property type="match status" value="1"/>
</dbReference>
<dbReference type="Pfam" id="PF00109">
    <property type="entry name" value="ketoacyl-synt"/>
    <property type="match status" value="1"/>
</dbReference>
<dbReference type="CDD" id="cd00833">
    <property type="entry name" value="PKS"/>
    <property type="match status" value="1"/>
</dbReference>
<evidence type="ECO:0000313" key="5">
    <source>
        <dbReference type="EMBL" id="REH55259.1"/>
    </source>
</evidence>
<keyword evidence="2" id="KW-0597">Phosphoprotein</keyword>
<dbReference type="Pfam" id="PF02801">
    <property type="entry name" value="Ketoacyl-synt_C"/>
    <property type="match status" value="1"/>
</dbReference>
<dbReference type="Gene3D" id="3.40.366.10">
    <property type="entry name" value="Malonyl-Coenzyme A Acyl Carrier Protein, domain 2"/>
    <property type="match status" value="1"/>
</dbReference>
<feature type="domain" description="Ketosynthase family 3 (KS3)" evidence="4">
    <location>
        <begin position="630"/>
        <end position="1070"/>
    </location>
</feature>
<dbReference type="OrthoDB" id="9778690at2"/>
<evidence type="ECO:0000256" key="3">
    <source>
        <dbReference type="ARBA" id="ARBA00022679"/>
    </source>
</evidence>
<dbReference type="InterPro" id="IPR036291">
    <property type="entry name" value="NAD(P)-bd_dom_sf"/>
</dbReference>
<dbReference type="SUPFAM" id="SSF52151">
    <property type="entry name" value="FabD/lysophospholipase-like"/>
    <property type="match status" value="1"/>
</dbReference>
<dbReference type="SMART" id="SM00825">
    <property type="entry name" value="PKS_KS"/>
    <property type="match status" value="1"/>
</dbReference>
<dbReference type="Pfam" id="PF00698">
    <property type="entry name" value="Acyl_transf_1"/>
    <property type="match status" value="1"/>
</dbReference>
<dbReference type="InterPro" id="IPR016035">
    <property type="entry name" value="Acyl_Trfase/lysoPLipase"/>
</dbReference>
<dbReference type="InterPro" id="IPR052568">
    <property type="entry name" value="PKS-FAS_Synthase"/>
</dbReference>
<evidence type="ECO:0000313" key="6">
    <source>
        <dbReference type="Proteomes" id="UP000256269"/>
    </source>
</evidence>
<dbReference type="Pfam" id="PF08659">
    <property type="entry name" value="KR"/>
    <property type="match status" value="1"/>
</dbReference>
<protein>
    <submittedName>
        <fullName evidence="5">Acyl transferase domain-containing protein</fullName>
    </submittedName>
</protein>
<proteinExistence type="predicted"/>
<dbReference type="SUPFAM" id="SSF51735">
    <property type="entry name" value="NAD(P)-binding Rossmann-fold domains"/>
    <property type="match status" value="2"/>
</dbReference>
<dbReference type="InterPro" id="IPR013968">
    <property type="entry name" value="PKS_KR"/>
</dbReference>
<dbReference type="SUPFAM" id="SSF55048">
    <property type="entry name" value="Probable ACP-binding domain of malonyl-CoA ACP transacylase"/>
    <property type="match status" value="1"/>
</dbReference>
<dbReference type="RefSeq" id="WP_116172217.1">
    <property type="nucleotide sequence ID" value="NZ_CP144375.1"/>
</dbReference>
<name>A0A3E0I9F0_9PSEU</name>
<dbReference type="SUPFAM" id="SSF51412">
    <property type="entry name" value="Inosine monophosphate dehydrogenase (IMPDH)"/>
    <property type="match status" value="2"/>
</dbReference>
<comment type="caution">
    <text evidence="5">The sequence shown here is derived from an EMBL/GenBank/DDBJ whole genome shotgun (WGS) entry which is preliminary data.</text>
</comment>
<dbReference type="SUPFAM" id="SSF47336">
    <property type="entry name" value="ACP-like"/>
    <property type="match status" value="1"/>
</dbReference>
<organism evidence="5 6">
    <name type="scientific">Kutzneria buriramensis</name>
    <dbReference type="NCBI Taxonomy" id="1045776"/>
    <lineage>
        <taxon>Bacteria</taxon>
        <taxon>Bacillati</taxon>
        <taxon>Actinomycetota</taxon>
        <taxon>Actinomycetes</taxon>
        <taxon>Pseudonocardiales</taxon>
        <taxon>Pseudonocardiaceae</taxon>
        <taxon>Kutzneria</taxon>
    </lineage>
</organism>
<dbReference type="Gene3D" id="3.30.70.250">
    <property type="entry name" value="Malonyl-CoA ACP transacylase, ACP-binding"/>
    <property type="match status" value="1"/>
</dbReference>
<dbReference type="SUPFAM" id="SSF53901">
    <property type="entry name" value="Thiolase-like"/>
    <property type="match status" value="1"/>
</dbReference>
<dbReference type="Pfam" id="PF00550">
    <property type="entry name" value="PP-binding"/>
    <property type="match status" value="1"/>
</dbReference>
<evidence type="ECO:0000256" key="1">
    <source>
        <dbReference type="ARBA" id="ARBA00022450"/>
    </source>
</evidence>
<dbReference type="InterPro" id="IPR016039">
    <property type="entry name" value="Thiolase-like"/>
</dbReference>
<dbReference type="InterPro" id="IPR014030">
    <property type="entry name" value="Ketoacyl_synth_N"/>
</dbReference>
<dbReference type="Proteomes" id="UP000256269">
    <property type="component" value="Unassembled WGS sequence"/>
</dbReference>
<dbReference type="InterPro" id="IPR014043">
    <property type="entry name" value="Acyl_transferase_dom"/>
</dbReference>